<reference evidence="1 2" key="1">
    <citation type="submission" date="2023-05" db="EMBL/GenBank/DDBJ databases">
        <title>Sedimentitalea sp. nov. JM2-8.</title>
        <authorList>
            <person name="Huang J."/>
        </authorList>
    </citation>
    <scope>NUCLEOTIDE SEQUENCE [LARGE SCALE GENOMIC DNA]</scope>
    <source>
        <strain evidence="1 2">JM2-8</strain>
    </source>
</reference>
<accession>A0ABT7FEI4</accession>
<dbReference type="EMBL" id="JASNJE010000010">
    <property type="protein sequence ID" value="MDK3073536.1"/>
    <property type="molecule type" value="Genomic_DNA"/>
</dbReference>
<evidence type="ECO:0000313" key="1">
    <source>
        <dbReference type="EMBL" id="MDK3073536.1"/>
    </source>
</evidence>
<dbReference type="Proteomes" id="UP001227126">
    <property type="component" value="Unassembled WGS sequence"/>
</dbReference>
<dbReference type="InterPro" id="IPR006626">
    <property type="entry name" value="PbH1"/>
</dbReference>
<gene>
    <name evidence="1" type="ORF">QO034_10470</name>
</gene>
<evidence type="ECO:0000313" key="2">
    <source>
        <dbReference type="Proteomes" id="UP001227126"/>
    </source>
</evidence>
<comment type="caution">
    <text evidence="1">The sequence shown here is derived from an EMBL/GenBank/DDBJ whole genome shotgun (WGS) entry which is preliminary data.</text>
</comment>
<keyword evidence="2" id="KW-1185">Reference proteome</keyword>
<dbReference type="SMART" id="SM00710">
    <property type="entry name" value="PbH1"/>
    <property type="match status" value="5"/>
</dbReference>
<dbReference type="SUPFAM" id="SSF51126">
    <property type="entry name" value="Pectin lyase-like"/>
    <property type="match status" value="1"/>
</dbReference>
<organism evidence="1 2">
    <name type="scientific">Sedimentitalea xiamensis</name>
    <dbReference type="NCBI Taxonomy" id="3050037"/>
    <lineage>
        <taxon>Bacteria</taxon>
        <taxon>Pseudomonadati</taxon>
        <taxon>Pseudomonadota</taxon>
        <taxon>Alphaproteobacteria</taxon>
        <taxon>Rhodobacterales</taxon>
        <taxon>Paracoccaceae</taxon>
        <taxon>Sedimentitalea</taxon>
    </lineage>
</organism>
<dbReference type="InterPro" id="IPR011050">
    <property type="entry name" value="Pectin_lyase_fold/virulence"/>
</dbReference>
<name>A0ABT7FEI4_9RHOB</name>
<protein>
    <submittedName>
        <fullName evidence="1">DUF6519 domain-containing protein</fullName>
    </submittedName>
</protein>
<dbReference type="InterPro" id="IPR045392">
    <property type="entry name" value="DUF6519"/>
</dbReference>
<proteinExistence type="predicted"/>
<dbReference type="RefSeq" id="WP_284485477.1">
    <property type="nucleotide sequence ID" value="NZ_JASNJE010000010.1"/>
</dbReference>
<dbReference type="Pfam" id="PF20129">
    <property type="entry name" value="DUF6519"/>
    <property type="match status" value="1"/>
</dbReference>
<sequence length="1098" mass="115897">MKGDFTRGFNPDRKRGQSYRRVLLQQGRALLDSDIAAMGDAIDTGLRDTLRMTACHAGSPDLGLLVTPGRLLAQFDGNLGNAFTLSGTAEAVRDYGHKYLDRLPGLRIGGAGGAVTVALSAPLPAATAIRLWVRADNGGASATLNGTAIALPAGPEFQAIDTTASGATLTLSVDPAARYWVALIETRANAGQTPVLHCAPGSYEIDGLPFRTGGGAWPALADPAGAALASQAQSGSDTRLVAYVEAYERHITAIEDAGILETALGGDIDTTTRTRTTHQVKLARVGAMTPEAIAAAFARSDLPGGTVRLGVANETVTPDPCDLPVPGGYTGPENRLYRIEVHGDGPGGATLFKWSRENGSELFAARFPDTLVIPAPASSLVVQADADLRDGDLVELLSDATELGDDAPATLSASGLRRPRRAAGRLLRLSGGEEITGSNRIFDLLDPVDETPVTDVDTGRFGAAGLKIRRWSGLIRHTADGVHPLEQGIEADIAGSFEPGDWWQYEARTGGANANGPTRPEPQGPERLFAPLAVLRQTPAGQPMLLEAWLDSRFPRLCAIEADDVSYDGGRVGSDSGTVQEALDELFERATGGCGDIPVPEGADIRDYIDAIPDGGDARLCLGPFTRDIPSVIEVANKGHITITGIGLGSLLQTQRPTFRFRDCRAVTLQDFTIRASGTGASILRIEDCGAVDIDRVTILSAAEAPHGTAAIRIDATRDGAIRYARLRDCHLLLGLNDTGVLSLGVLDLAVKDCEIVTRDARMSVRDRMADDGFASLVGRVFLSQLSFNVDTNIFVGGSDVDLDYGGDGRRGVALAGWGRLPVRFSTHGEMRAFQWDRIAAANPTGITPATQAHMRAHVRRVRRGIARFALGLAPGNVSVPTLVSGILRQIGSAIAESADTVYGHAGIVVAAPRGPVRRVAGDPSDAATDPLAQTVQISGNRIRGFYQGVRVGASSAATGGPSGRVALFRDVEVDGNRIDLTLPMFERSRWGIFVGSSVSVSVRNNRVTSTHTVPQDDVLRPLSPTDGIRVWGHFGAMVQIERNTCLFTTNGVRFRPLTPLHDPARTVWKVSDGGAAAALPTSGFAGPGRAEIVEIPT</sequence>